<dbReference type="KEGG" id="snn:EWH46_05565"/>
<dbReference type="InterPro" id="IPR039426">
    <property type="entry name" value="TonB-dep_rcpt-like"/>
</dbReference>
<dbReference type="PROSITE" id="PS52016">
    <property type="entry name" value="TONB_DEPENDENT_REC_3"/>
    <property type="match status" value="1"/>
</dbReference>
<evidence type="ECO:0000313" key="17">
    <source>
        <dbReference type="Proteomes" id="UP000323522"/>
    </source>
</evidence>
<dbReference type="Gene3D" id="2.40.170.20">
    <property type="entry name" value="TonB-dependent receptor, beta-barrel domain"/>
    <property type="match status" value="1"/>
</dbReference>
<keyword evidence="7 12" id="KW-0798">TonB box</keyword>
<name>A0A5C1PYJ1_9BURK</name>
<dbReference type="InterPro" id="IPR000531">
    <property type="entry name" value="Beta-barrel_TonB"/>
</dbReference>
<dbReference type="GO" id="GO:0015344">
    <property type="term" value="F:siderophore uptake transmembrane transporter activity"/>
    <property type="evidence" value="ECO:0007669"/>
    <property type="project" value="TreeGrafter"/>
</dbReference>
<accession>A0A5C1PYJ1</accession>
<evidence type="ECO:0000313" key="16">
    <source>
        <dbReference type="EMBL" id="QEN00301.1"/>
    </source>
</evidence>
<dbReference type="GO" id="GO:0044718">
    <property type="term" value="P:siderophore transmembrane transport"/>
    <property type="evidence" value="ECO:0007669"/>
    <property type="project" value="TreeGrafter"/>
</dbReference>
<dbReference type="EMBL" id="JBEPLS010000004">
    <property type="protein sequence ID" value="MET3603540.1"/>
    <property type="molecule type" value="Genomic_DNA"/>
</dbReference>
<evidence type="ECO:0000256" key="4">
    <source>
        <dbReference type="ARBA" id="ARBA00022452"/>
    </source>
</evidence>
<keyword evidence="4 11" id="KW-1134">Transmembrane beta strand</keyword>
<dbReference type="Proteomes" id="UP000323522">
    <property type="component" value="Chromosome"/>
</dbReference>
<protein>
    <submittedName>
        <fullName evidence="15">Iron complex outermembrane receptor protein</fullName>
    </submittedName>
    <submittedName>
        <fullName evidence="16">TonB-dependent receptor</fullName>
    </submittedName>
</protein>
<dbReference type="Pfam" id="PF07715">
    <property type="entry name" value="Plug"/>
    <property type="match status" value="1"/>
</dbReference>
<evidence type="ECO:0000256" key="7">
    <source>
        <dbReference type="ARBA" id="ARBA00023077"/>
    </source>
</evidence>
<dbReference type="Gene3D" id="2.170.130.10">
    <property type="entry name" value="TonB-dependent receptor, plug domain"/>
    <property type="match status" value="1"/>
</dbReference>
<dbReference type="InterPro" id="IPR012910">
    <property type="entry name" value="Plug_dom"/>
</dbReference>
<reference evidence="15 18" key="2">
    <citation type="submission" date="2024-06" db="EMBL/GenBank/DDBJ databases">
        <title>Genomic Encyclopedia of Type Strains, Phase IV (KMG-IV): sequencing the most valuable type-strain genomes for metagenomic binning, comparative biology and taxonomic classification.</title>
        <authorList>
            <person name="Goeker M."/>
        </authorList>
    </citation>
    <scope>NUCLEOTIDE SEQUENCE [LARGE SCALE GENOMIC DNA]</scope>
    <source>
        <strain evidence="15 18">D-501</strain>
    </source>
</reference>
<comment type="subcellular location">
    <subcellularLocation>
        <location evidence="1 11">Cell outer membrane</location>
        <topology evidence="1 11">Multi-pass membrane protein</topology>
    </subcellularLocation>
</comment>
<evidence type="ECO:0000256" key="6">
    <source>
        <dbReference type="ARBA" id="ARBA00022729"/>
    </source>
</evidence>
<evidence type="ECO:0000256" key="12">
    <source>
        <dbReference type="RuleBase" id="RU003357"/>
    </source>
</evidence>
<evidence type="ECO:0000256" key="2">
    <source>
        <dbReference type="ARBA" id="ARBA00009810"/>
    </source>
</evidence>
<dbReference type="SUPFAM" id="SSF56935">
    <property type="entry name" value="Porins"/>
    <property type="match status" value="1"/>
</dbReference>
<keyword evidence="6" id="KW-0732">Signal</keyword>
<keyword evidence="5 11" id="KW-0812">Transmembrane</keyword>
<comment type="similarity">
    <text evidence="2 11 12">Belongs to the TonB-dependent receptor family.</text>
</comment>
<dbReference type="PANTHER" id="PTHR30069">
    <property type="entry name" value="TONB-DEPENDENT OUTER MEMBRANE RECEPTOR"/>
    <property type="match status" value="1"/>
</dbReference>
<reference evidence="16 17" key="1">
    <citation type="submission" date="2019-02" db="EMBL/GenBank/DDBJ databases">
        <title>Complete Genome Sequence and Methylome Analysis of Sphaerotilus natans subsp. sulfidivorans D-507.</title>
        <authorList>
            <person name="Fomenkov A."/>
            <person name="Gridneva E."/>
            <person name="Smolyakov D."/>
            <person name="Dubinina G."/>
            <person name="Vincze T."/>
            <person name="Grabovich M."/>
            <person name="Roberts R.J."/>
        </authorList>
    </citation>
    <scope>NUCLEOTIDE SEQUENCE [LARGE SCALE GENOMIC DNA]</scope>
    <source>
        <strain evidence="16 17">D-507</strain>
    </source>
</reference>
<dbReference type="OrthoDB" id="183532at2"/>
<dbReference type="InterPro" id="IPR037066">
    <property type="entry name" value="Plug_dom_sf"/>
</dbReference>
<feature type="domain" description="TonB-dependent receptor plug" evidence="14">
    <location>
        <begin position="74"/>
        <end position="183"/>
    </location>
</feature>
<evidence type="ECO:0000256" key="11">
    <source>
        <dbReference type="PROSITE-ProRule" id="PRU01360"/>
    </source>
</evidence>
<sequence>MKPALQDRLCLRPAARSLPRPRLPLAMLALLLGGGLPLQAGAQSGTGVKALAELSLEDLMRVEVVSAGREAERLADVAAPVFVITRDDIARTGVRSLPEILRLAPGVDVARLSAGRWAVGVRGDTGRFSNKLQVLVDGRSIYSPLFSGVLWETHQVPLGEIERIEIIRGPAGAVWGANAVNGVINIITRPADGGGRAARIEAVDDGSLRLGLRAGQRLDDDAGGWRAHAQVERQSASEAQAGGQAHDATRAATAGLRLERRIDARTRLDLQAQVEQSRVEDTRLRQIVRPPYRQEVPTHQDYDRAYLSGALEHRLNGGSSLKLTGLLMAEQGGEAGFVQMRSRTADLEVEQSWRPEGSGHQLTWGGGLRHHRDHNESLGDGSFTPARREMNDWRLFAQDRWTSDSGRLVAVGGLRIDHTFFGGTRTQPSLALSWRPSDENLTLWSSVSRAVRVPSRGENDANVAVAVIPPGQMGNPLPVRVLASSASGQVVESVRALQLGVRRRWGEQLALDAVLFRHDYDPLSFNAAGLTGAELSMFPQPHLDASLRRVPGRARVSGLELSLDWHPLPSLRQQFSGAWSRGEEFPAAAGDSARLRERLPARLLSWRTSIDLTPHLGLDVWVRHTAARGSASTGTRVDARTVLDLSTRWAVSRDVTLSLRAWNLGTAKAVEIHPDLGYSQAVISRPGVGLRAEMIF</sequence>
<evidence type="ECO:0000313" key="15">
    <source>
        <dbReference type="EMBL" id="MET3603540.1"/>
    </source>
</evidence>
<evidence type="ECO:0000256" key="10">
    <source>
        <dbReference type="ARBA" id="ARBA00023237"/>
    </source>
</evidence>
<organism evidence="16 17">
    <name type="scientific">Sphaerotilus sulfidivorans</name>
    <dbReference type="NCBI Taxonomy" id="639200"/>
    <lineage>
        <taxon>Bacteria</taxon>
        <taxon>Pseudomonadati</taxon>
        <taxon>Pseudomonadota</taxon>
        <taxon>Betaproteobacteria</taxon>
        <taxon>Burkholderiales</taxon>
        <taxon>Sphaerotilaceae</taxon>
        <taxon>Sphaerotilus</taxon>
    </lineage>
</organism>
<dbReference type="EMBL" id="CP035708">
    <property type="protein sequence ID" value="QEN00301.1"/>
    <property type="molecule type" value="Genomic_DNA"/>
</dbReference>
<dbReference type="PANTHER" id="PTHR30069:SF29">
    <property type="entry name" value="HEMOGLOBIN AND HEMOGLOBIN-HAPTOGLOBIN-BINDING PROTEIN 1-RELATED"/>
    <property type="match status" value="1"/>
</dbReference>
<evidence type="ECO:0000256" key="1">
    <source>
        <dbReference type="ARBA" id="ARBA00004571"/>
    </source>
</evidence>
<keyword evidence="18" id="KW-1185">Reference proteome</keyword>
<keyword evidence="9 16" id="KW-0675">Receptor</keyword>
<evidence type="ECO:0000256" key="3">
    <source>
        <dbReference type="ARBA" id="ARBA00022448"/>
    </source>
</evidence>
<feature type="domain" description="TonB-dependent receptor-like beta-barrel" evidence="13">
    <location>
        <begin position="219"/>
        <end position="664"/>
    </location>
</feature>
<evidence type="ECO:0000313" key="18">
    <source>
        <dbReference type="Proteomes" id="UP001549111"/>
    </source>
</evidence>
<dbReference type="RefSeq" id="WP_149503041.1">
    <property type="nucleotide sequence ID" value="NZ_CP035708.1"/>
</dbReference>
<gene>
    <name evidence="15" type="ORF">ABIC99_001331</name>
    <name evidence="16" type="ORF">EWH46_05565</name>
</gene>
<dbReference type="InterPro" id="IPR036942">
    <property type="entry name" value="Beta-barrel_TonB_sf"/>
</dbReference>
<proteinExistence type="inferred from homology"/>
<keyword evidence="8 11" id="KW-0472">Membrane</keyword>
<dbReference type="Pfam" id="PF00593">
    <property type="entry name" value="TonB_dep_Rec_b-barrel"/>
    <property type="match status" value="1"/>
</dbReference>
<evidence type="ECO:0000259" key="14">
    <source>
        <dbReference type="Pfam" id="PF07715"/>
    </source>
</evidence>
<keyword evidence="10 11" id="KW-0998">Cell outer membrane</keyword>
<dbReference type="GO" id="GO:0009279">
    <property type="term" value="C:cell outer membrane"/>
    <property type="evidence" value="ECO:0007669"/>
    <property type="project" value="UniProtKB-SubCell"/>
</dbReference>
<evidence type="ECO:0000256" key="9">
    <source>
        <dbReference type="ARBA" id="ARBA00023170"/>
    </source>
</evidence>
<keyword evidence="3 11" id="KW-0813">Transport</keyword>
<dbReference type="Proteomes" id="UP001549111">
    <property type="component" value="Unassembled WGS sequence"/>
</dbReference>
<evidence type="ECO:0000259" key="13">
    <source>
        <dbReference type="Pfam" id="PF00593"/>
    </source>
</evidence>
<dbReference type="AlphaFoldDB" id="A0A5C1PYJ1"/>
<evidence type="ECO:0000256" key="8">
    <source>
        <dbReference type="ARBA" id="ARBA00023136"/>
    </source>
</evidence>
<evidence type="ECO:0000256" key="5">
    <source>
        <dbReference type="ARBA" id="ARBA00022692"/>
    </source>
</evidence>